<organism evidence="1 2">
    <name type="scientific">Dreissena polymorpha</name>
    <name type="common">Zebra mussel</name>
    <name type="synonym">Mytilus polymorpha</name>
    <dbReference type="NCBI Taxonomy" id="45954"/>
    <lineage>
        <taxon>Eukaryota</taxon>
        <taxon>Metazoa</taxon>
        <taxon>Spiralia</taxon>
        <taxon>Lophotrochozoa</taxon>
        <taxon>Mollusca</taxon>
        <taxon>Bivalvia</taxon>
        <taxon>Autobranchia</taxon>
        <taxon>Heteroconchia</taxon>
        <taxon>Euheterodonta</taxon>
        <taxon>Imparidentia</taxon>
        <taxon>Neoheterodontei</taxon>
        <taxon>Myida</taxon>
        <taxon>Dreissenoidea</taxon>
        <taxon>Dreissenidae</taxon>
        <taxon>Dreissena</taxon>
    </lineage>
</organism>
<name>A0A9D4DY09_DREPO</name>
<dbReference type="AlphaFoldDB" id="A0A9D4DY09"/>
<keyword evidence="2" id="KW-1185">Reference proteome</keyword>
<dbReference type="EMBL" id="JAIWYP010000009">
    <property type="protein sequence ID" value="KAH3769273.1"/>
    <property type="molecule type" value="Genomic_DNA"/>
</dbReference>
<sequence>MSSANFKLEMRDRDRGVVVMERCLHYLLKEEVEQDGREQPFLSDYVIKKSPAVLEDLFHCAPLSSESRLLFGKKCLGHTFQSTEDDA</sequence>
<evidence type="ECO:0000313" key="1">
    <source>
        <dbReference type="EMBL" id="KAH3769273.1"/>
    </source>
</evidence>
<gene>
    <name evidence="1" type="ORF">DPMN_170523</name>
</gene>
<proteinExistence type="predicted"/>
<comment type="caution">
    <text evidence="1">The sequence shown here is derived from an EMBL/GenBank/DDBJ whole genome shotgun (WGS) entry which is preliminary data.</text>
</comment>
<reference evidence="1" key="2">
    <citation type="submission" date="2020-11" db="EMBL/GenBank/DDBJ databases">
        <authorList>
            <person name="McCartney M.A."/>
            <person name="Auch B."/>
            <person name="Kono T."/>
            <person name="Mallez S."/>
            <person name="Becker A."/>
            <person name="Gohl D.M."/>
            <person name="Silverstein K.A.T."/>
            <person name="Koren S."/>
            <person name="Bechman K.B."/>
            <person name="Herman A."/>
            <person name="Abrahante J.E."/>
            <person name="Garbe J."/>
        </authorList>
    </citation>
    <scope>NUCLEOTIDE SEQUENCE</scope>
    <source>
        <strain evidence="1">Duluth1</strain>
        <tissue evidence="1">Whole animal</tissue>
    </source>
</reference>
<protein>
    <submittedName>
        <fullName evidence="1">Uncharacterized protein</fullName>
    </submittedName>
</protein>
<reference evidence="1" key="1">
    <citation type="journal article" date="2019" name="bioRxiv">
        <title>The Genome of the Zebra Mussel, Dreissena polymorpha: A Resource for Invasive Species Research.</title>
        <authorList>
            <person name="McCartney M.A."/>
            <person name="Auch B."/>
            <person name="Kono T."/>
            <person name="Mallez S."/>
            <person name="Zhang Y."/>
            <person name="Obille A."/>
            <person name="Becker A."/>
            <person name="Abrahante J.E."/>
            <person name="Garbe J."/>
            <person name="Badalamenti J.P."/>
            <person name="Herman A."/>
            <person name="Mangelson H."/>
            <person name="Liachko I."/>
            <person name="Sullivan S."/>
            <person name="Sone E.D."/>
            <person name="Koren S."/>
            <person name="Silverstein K.A.T."/>
            <person name="Beckman K.B."/>
            <person name="Gohl D.M."/>
        </authorList>
    </citation>
    <scope>NUCLEOTIDE SEQUENCE</scope>
    <source>
        <strain evidence="1">Duluth1</strain>
        <tissue evidence="1">Whole animal</tissue>
    </source>
</reference>
<dbReference type="Proteomes" id="UP000828390">
    <property type="component" value="Unassembled WGS sequence"/>
</dbReference>
<accession>A0A9D4DY09</accession>
<evidence type="ECO:0000313" key="2">
    <source>
        <dbReference type="Proteomes" id="UP000828390"/>
    </source>
</evidence>